<name>A0ABU8XLM3_9PROT</name>
<dbReference type="Proteomes" id="UP001375743">
    <property type="component" value="Unassembled WGS sequence"/>
</dbReference>
<reference evidence="1 2" key="1">
    <citation type="submission" date="2024-01" db="EMBL/GenBank/DDBJ databases">
        <title>Multi-omics insights into the function and evolution of sodium benzoate biodegradation pathways in Benzoatithermus flavus gen. nov., sp. nov. from hot spring.</title>
        <authorList>
            <person name="Hu C.-J."/>
            <person name="Li W.-J."/>
        </authorList>
    </citation>
    <scope>NUCLEOTIDE SEQUENCE [LARGE SCALE GENOMIC DNA]</scope>
    <source>
        <strain evidence="1 2">SYSU G07066</strain>
    </source>
</reference>
<organism evidence="1 2">
    <name type="scientific">Benzoatithermus flavus</name>
    <dbReference type="NCBI Taxonomy" id="3108223"/>
    <lineage>
        <taxon>Bacteria</taxon>
        <taxon>Pseudomonadati</taxon>
        <taxon>Pseudomonadota</taxon>
        <taxon>Alphaproteobacteria</taxon>
        <taxon>Geminicoccales</taxon>
        <taxon>Geminicoccaceae</taxon>
        <taxon>Benzoatithermus</taxon>
    </lineage>
</organism>
<dbReference type="EMBL" id="JBBLZC010000001">
    <property type="protein sequence ID" value="MEK0081766.1"/>
    <property type="molecule type" value="Genomic_DNA"/>
</dbReference>
<gene>
    <name evidence="1" type="ORF">U1T56_01275</name>
</gene>
<accession>A0ABU8XLM3</accession>
<evidence type="ECO:0000313" key="1">
    <source>
        <dbReference type="EMBL" id="MEK0081766.1"/>
    </source>
</evidence>
<dbReference type="RefSeq" id="WP_418157612.1">
    <property type="nucleotide sequence ID" value="NZ_JBBLZC010000001.1"/>
</dbReference>
<sequence>MMNRCLRAVLVLLLLASAGISLGGCEPRFGHVKDAFQKAF</sequence>
<keyword evidence="2" id="KW-1185">Reference proteome</keyword>
<comment type="caution">
    <text evidence="1">The sequence shown here is derived from an EMBL/GenBank/DDBJ whole genome shotgun (WGS) entry which is preliminary data.</text>
</comment>
<dbReference type="PROSITE" id="PS51257">
    <property type="entry name" value="PROKAR_LIPOPROTEIN"/>
    <property type="match status" value="1"/>
</dbReference>
<proteinExistence type="predicted"/>
<protein>
    <submittedName>
        <fullName evidence="1">Uncharacterized protein</fullName>
    </submittedName>
</protein>
<evidence type="ECO:0000313" key="2">
    <source>
        <dbReference type="Proteomes" id="UP001375743"/>
    </source>
</evidence>